<evidence type="ECO:0000256" key="1">
    <source>
        <dbReference type="SAM" id="MobiDB-lite"/>
    </source>
</evidence>
<dbReference type="GO" id="GO:0005509">
    <property type="term" value="F:calcium ion binding"/>
    <property type="evidence" value="ECO:0007669"/>
    <property type="project" value="InterPro"/>
</dbReference>
<keyword evidence="2" id="KW-0812">Transmembrane</keyword>
<dbReference type="AlphaFoldDB" id="A0A7W9ANI0"/>
<keyword evidence="5" id="KW-1185">Reference proteome</keyword>
<reference evidence="4 5" key="1">
    <citation type="submission" date="2020-08" db="EMBL/GenBank/DDBJ databases">
        <title>Genomic Encyclopedia of Type Strains, Phase IV (KMG-IV): sequencing the most valuable type-strain genomes for metagenomic binning, comparative biology and taxonomic classification.</title>
        <authorList>
            <person name="Goeker M."/>
        </authorList>
    </citation>
    <scope>NUCLEOTIDE SEQUENCE [LARGE SCALE GENOMIC DNA]</scope>
    <source>
        <strain evidence="4 5">DSM 27244</strain>
    </source>
</reference>
<gene>
    <name evidence="4" type="ORF">FHR19_000799</name>
</gene>
<dbReference type="PROSITE" id="PS50222">
    <property type="entry name" value="EF_HAND_2"/>
    <property type="match status" value="1"/>
</dbReference>
<dbReference type="InterPro" id="IPR002048">
    <property type="entry name" value="EF_hand_dom"/>
</dbReference>
<keyword evidence="2" id="KW-0472">Membrane</keyword>
<evidence type="ECO:0000259" key="3">
    <source>
        <dbReference type="PROSITE" id="PS50222"/>
    </source>
</evidence>
<dbReference type="InterPro" id="IPR002145">
    <property type="entry name" value="CopG"/>
</dbReference>
<comment type="caution">
    <text evidence="4">The sequence shown here is derived from an EMBL/GenBank/DDBJ whole genome shotgun (WGS) entry which is preliminary data.</text>
</comment>
<protein>
    <recommendedName>
        <fullName evidence="3">EF-hand domain-containing protein</fullName>
    </recommendedName>
</protein>
<name>A0A7W9ANI0_9SPHN</name>
<proteinExistence type="predicted"/>
<dbReference type="Proteomes" id="UP000557739">
    <property type="component" value="Unassembled WGS sequence"/>
</dbReference>
<dbReference type="Pfam" id="PF01402">
    <property type="entry name" value="RHH_1"/>
    <property type="match status" value="1"/>
</dbReference>
<keyword evidence="2" id="KW-1133">Transmembrane helix</keyword>
<dbReference type="EMBL" id="JACIJJ010000001">
    <property type="protein sequence ID" value="MBB5697474.1"/>
    <property type="molecule type" value="Genomic_DNA"/>
</dbReference>
<sequence length="112" mass="12070">MPMPAPKSAKKTGTVEIRLTDEMKAAFAERCRREDVTVSEAVRRLMERQLSGATDRARRGRGRLIAAGLLGVALGAGAAAPSFAQSAATNRPTFEQLDRDRDGVLTPAEFAR</sequence>
<accession>A0A7W9ANI0</accession>
<dbReference type="PROSITE" id="PS00018">
    <property type="entry name" value="EF_HAND_1"/>
    <property type="match status" value="1"/>
</dbReference>
<dbReference type="GO" id="GO:0006355">
    <property type="term" value="P:regulation of DNA-templated transcription"/>
    <property type="evidence" value="ECO:0007669"/>
    <property type="project" value="InterPro"/>
</dbReference>
<feature type="transmembrane region" description="Helical" evidence="2">
    <location>
        <begin position="64"/>
        <end position="84"/>
    </location>
</feature>
<evidence type="ECO:0000313" key="5">
    <source>
        <dbReference type="Proteomes" id="UP000557739"/>
    </source>
</evidence>
<feature type="region of interest" description="Disordered" evidence="1">
    <location>
        <begin position="84"/>
        <end position="112"/>
    </location>
</feature>
<evidence type="ECO:0000256" key="2">
    <source>
        <dbReference type="SAM" id="Phobius"/>
    </source>
</evidence>
<organism evidence="4 5">
    <name type="scientific">Sphingomonas yantingensis</name>
    <dbReference type="NCBI Taxonomy" id="1241761"/>
    <lineage>
        <taxon>Bacteria</taxon>
        <taxon>Pseudomonadati</taxon>
        <taxon>Pseudomonadota</taxon>
        <taxon>Alphaproteobacteria</taxon>
        <taxon>Sphingomonadales</taxon>
        <taxon>Sphingomonadaceae</taxon>
        <taxon>Sphingomonas</taxon>
    </lineage>
</organism>
<feature type="domain" description="EF-hand" evidence="3">
    <location>
        <begin position="94"/>
        <end position="112"/>
    </location>
</feature>
<evidence type="ECO:0000313" key="4">
    <source>
        <dbReference type="EMBL" id="MBB5697474.1"/>
    </source>
</evidence>
<dbReference type="InterPro" id="IPR018247">
    <property type="entry name" value="EF_Hand_1_Ca_BS"/>
</dbReference>